<accession>A0A0U9H6I0</accession>
<evidence type="ECO:0008006" key="4">
    <source>
        <dbReference type="Google" id="ProtNLM"/>
    </source>
</evidence>
<dbReference type="OrthoDB" id="2965311at2"/>
<dbReference type="PANTHER" id="PTHR37305:SF1">
    <property type="entry name" value="MEMBRANE PROTEIN"/>
    <property type="match status" value="1"/>
</dbReference>
<keyword evidence="1" id="KW-1133">Transmembrane helix</keyword>
<keyword evidence="1" id="KW-0812">Transmembrane</keyword>
<evidence type="ECO:0000313" key="3">
    <source>
        <dbReference type="Proteomes" id="UP000052946"/>
    </source>
</evidence>
<dbReference type="Pfam" id="PF12679">
    <property type="entry name" value="ABC2_membrane_2"/>
    <property type="match status" value="1"/>
</dbReference>
<reference evidence="2 3" key="2">
    <citation type="journal article" date="2016" name="Genome Announc.">
        <title>Draft Genome Sequence of Oceanobacillus picturae Heshi-B3, Isolated from Fermented Rice Bran in a Traditional Japanese Seafood Dish.</title>
        <authorList>
            <person name="Akuzawa S."/>
            <person name="Nagaoka J."/>
            <person name="Kanekatsu M."/>
            <person name="Kanesaki Y."/>
            <person name="Suzuki T."/>
        </authorList>
    </citation>
    <scope>NUCLEOTIDE SEQUENCE [LARGE SCALE GENOMIC DNA]</scope>
    <source>
        <strain evidence="2 3">Heshi-B3</strain>
    </source>
</reference>
<feature type="transmembrane region" description="Helical" evidence="1">
    <location>
        <begin position="344"/>
        <end position="363"/>
    </location>
</feature>
<name>A0A0U9H6I0_9BACI</name>
<protein>
    <recommendedName>
        <fullName evidence="4">ABC-type transport system involved in multi-copper enzyme maturation, permease component</fullName>
    </recommendedName>
</protein>
<feature type="transmembrane region" description="Helical" evidence="1">
    <location>
        <begin position="302"/>
        <end position="324"/>
    </location>
</feature>
<sequence length="371" mass="42697">MKIIQFEWKKLWKSKAFIAFLLITVAIVAALFTRNYFYQDIVKSKKVESFQEQSSNVIATVNTDRKTLEEIGEGVDPTLEENIELGLSLYQKLQELLAAVDADEDLSALQLENDAYELAMQYISMQEGFRYPLTELEMQDEIKLNEELLQKELPKEDLHASIQPAVFMKQVVQLLFNTFGFFILVVIIGTPIVKEFDDRTIKLSYGLPISSRRLVLSKWLSMVLSGTTWFGLIMLTTYAISTVFGKEIANPFEYPLYTEQMTFMTSGEYVTQSIIYGLFYLIVLMSFFIFLSFLLKNTLVVHIVLLILFVINFMMTSNGLIHFALPWSYQELDQTVLLRENASWIGAILSLVLTGVLLLFAVLSSKRREYR</sequence>
<evidence type="ECO:0000256" key="1">
    <source>
        <dbReference type="SAM" id="Phobius"/>
    </source>
</evidence>
<comment type="caution">
    <text evidence="2">The sequence shown here is derived from an EMBL/GenBank/DDBJ whole genome shotgun (WGS) entry which is preliminary data.</text>
</comment>
<dbReference type="GO" id="GO:0140359">
    <property type="term" value="F:ABC-type transporter activity"/>
    <property type="evidence" value="ECO:0007669"/>
    <property type="project" value="InterPro"/>
</dbReference>
<dbReference type="AlphaFoldDB" id="A0A0U9H6I0"/>
<organism evidence="2 3">
    <name type="scientific">Oceanobacillus picturae</name>
    <dbReference type="NCBI Taxonomy" id="171693"/>
    <lineage>
        <taxon>Bacteria</taxon>
        <taxon>Bacillati</taxon>
        <taxon>Bacillota</taxon>
        <taxon>Bacilli</taxon>
        <taxon>Bacillales</taxon>
        <taxon>Bacillaceae</taxon>
        <taxon>Oceanobacillus</taxon>
    </lineage>
</organism>
<feature type="transmembrane region" description="Helical" evidence="1">
    <location>
        <begin position="274"/>
        <end position="295"/>
    </location>
</feature>
<gene>
    <name evidence="2" type="ORF">OPHB3_2198</name>
</gene>
<dbReference type="Proteomes" id="UP000052946">
    <property type="component" value="Unassembled WGS sequence"/>
</dbReference>
<reference evidence="3" key="1">
    <citation type="submission" date="2015-07" db="EMBL/GenBank/DDBJ databases">
        <title>Draft Genome Sequence of Oceanobacillus picturae Heshi-B3 that Was Isolated from Fermented Rice Bran with Aging Salted Mackerel, Which Was Named Heshiko as Traditional Fermented Seafood in Japan.</title>
        <authorList>
            <person name="Akuzawa S."/>
            <person name="Nakagawa J."/>
            <person name="Kanekatsu T."/>
            <person name="Kanesaki Y."/>
            <person name="Suzuki T."/>
        </authorList>
    </citation>
    <scope>NUCLEOTIDE SEQUENCE [LARGE SCALE GENOMIC DNA]</scope>
    <source>
        <strain evidence="3">Heshi-B3</strain>
    </source>
</reference>
<dbReference type="PANTHER" id="PTHR37305">
    <property type="entry name" value="INTEGRAL MEMBRANE PROTEIN-RELATED"/>
    <property type="match status" value="1"/>
</dbReference>
<dbReference type="EMBL" id="BBXV01000025">
    <property type="protein sequence ID" value="GAQ18259.1"/>
    <property type="molecule type" value="Genomic_DNA"/>
</dbReference>
<feature type="transmembrane region" description="Helical" evidence="1">
    <location>
        <begin position="219"/>
        <end position="240"/>
    </location>
</feature>
<dbReference type="RefSeq" id="WP_058950344.1">
    <property type="nucleotide sequence ID" value="NZ_BBXV01000025.1"/>
</dbReference>
<keyword evidence="1" id="KW-0472">Membrane</keyword>
<evidence type="ECO:0000313" key="2">
    <source>
        <dbReference type="EMBL" id="GAQ18259.1"/>
    </source>
</evidence>
<dbReference type="GO" id="GO:0005886">
    <property type="term" value="C:plasma membrane"/>
    <property type="evidence" value="ECO:0007669"/>
    <property type="project" value="UniProtKB-SubCell"/>
</dbReference>
<feature type="transmembrane region" description="Helical" evidence="1">
    <location>
        <begin position="174"/>
        <end position="193"/>
    </location>
</feature>
<proteinExistence type="predicted"/>